<keyword evidence="1" id="KW-0472">Membrane</keyword>
<sequence>MTLFGKLRLIVEEAIRDRIQYLSKRLDLAIAKASLNKFTRNFSKPEFQNDGVQKNSFEIFSEYRYAVEPLKSDIADIENFLLTRTAERLGIPFIPEAFNYYELPEGWEHTNEPSVIRLDQVGRKKLYEEIMRAKEVRRAPLISWIALAISFIGIIFSIFT</sequence>
<dbReference type="RefSeq" id="WP_197312183.1">
    <property type="nucleotide sequence ID" value="NZ_JADZLT010000052.1"/>
</dbReference>
<evidence type="ECO:0000313" key="3">
    <source>
        <dbReference type="Proteomes" id="UP000631694"/>
    </source>
</evidence>
<dbReference type="Proteomes" id="UP000631694">
    <property type="component" value="Unassembled WGS sequence"/>
</dbReference>
<feature type="transmembrane region" description="Helical" evidence="1">
    <location>
        <begin position="141"/>
        <end position="159"/>
    </location>
</feature>
<keyword evidence="1" id="KW-0812">Transmembrane</keyword>
<reference evidence="2" key="1">
    <citation type="submission" date="2020-12" db="EMBL/GenBank/DDBJ databases">
        <title>Methylobrevis albus sp. nov., isolated from fresh water lack sediment.</title>
        <authorList>
            <person name="Zou Q."/>
        </authorList>
    </citation>
    <scope>NUCLEOTIDE SEQUENCE</scope>
    <source>
        <strain evidence="2">L22</strain>
    </source>
</reference>
<gene>
    <name evidence="2" type="ORF">I5731_14915</name>
</gene>
<protein>
    <submittedName>
        <fullName evidence="2">Uncharacterized protein</fullName>
    </submittedName>
</protein>
<organism evidence="2 3">
    <name type="scientific">Methylobrevis albus</name>
    <dbReference type="NCBI Taxonomy" id="2793297"/>
    <lineage>
        <taxon>Bacteria</taxon>
        <taxon>Pseudomonadati</taxon>
        <taxon>Pseudomonadota</taxon>
        <taxon>Alphaproteobacteria</taxon>
        <taxon>Hyphomicrobiales</taxon>
        <taxon>Pleomorphomonadaceae</taxon>
        <taxon>Methylobrevis</taxon>
    </lineage>
</organism>
<proteinExistence type="predicted"/>
<keyword evidence="1" id="KW-1133">Transmembrane helix</keyword>
<evidence type="ECO:0000313" key="2">
    <source>
        <dbReference type="EMBL" id="MBH0239118.1"/>
    </source>
</evidence>
<name>A0A931I4G5_9HYPH</name>
<dbReference type="AlphaFoldDB" id="A0A931I4G5"/>
<dbReference type="EMBL" id="JADZLT010000052">
    <property type="protein sequence ID" value="MBH0239118.1"/>
    <property type="molecule type" value="Genomic_DNA"/>
</dbReference>
<evidence type="ECO:0000256" key="1">
    <source>
        <dbReference type="SAM" id="Phobius"/>
    </source>
</evidence>
<comment type="caution">
    <text evidence="2">The sequence shown here is derived from an EMBL/GenBank/DDBJ whole genome shotgun (WGS) entry which is preliminary data.</text>
</comment>
<accession>A0A931I4G5</accession>
<keyword evidence="3" id="KW-1185">Reference proteome</keyword>